<dbReference type="InterPro" id="IPR020846">
    <property type="entry name" value="MFS_dom"/>
</dbReference>
<dbReference type="InterPro" id="IPR011701">
    <property type="entry name" value="MFS"/>
</dbReference>
<sequence length="548" mass="60996">MAFSLPAKISWPTTWWLRRSRLASRDKARPDKDDVDEPLLPTVGGHGSSPLPNLSDERVKLTEEDNTRICRKTDLNILPILVWVYFLQILDKTTLGYAAVFNLERDTGLTGRQYSLIGSVAPFAQLLWQPFSSWLIVKVPHKILVSALVLGWGVSQATMAACNNFTGLMITRFFLGLFEAGCLPVFSVITSHWYRRQEQPMRVAAWYSTNGISNVVAAGLAYGLGHIKSDILRPWQIIFLFVGLVTIATAPLVYWRLPNDILSAPFFDKHEKAQAVERLRANQTGTGSRDFRLEQVAELLVELKTWLFISMTLLLNIGTQVTSVFGPLILAGFGFDKYATTLLNMPFGILQFIAIMFGSWAALRFRFKSLVLASMMVPVTIGVALLYFLPRTGDHASLMASFYLLSFMFAGNPLIVSWIVGNTAGTTKKSVIMSLYNGGSAGGNIIGPLLFKTKDAPSYQPGLRAVLAIFVALLVVIFLQLVNLVGLNKLQQKRRVAHGKKAIIHDHSMDDHYVAFDEETEDVEGAELGQAAFADLTDRQNDEFTYIY</sequence>
<evidence type="ECO:0000313" key="11">
    <source>
        <dbReference type="Proteomes" id="UP000316270"/>
    </source>
</evidence>
<reference evidence="10 11" key="1">
    <citation type="submission" date="2019-07" db="EMBL/GenBank/DDBJ databases">
        <title>Finished genome of Venturia effusa.</title>
        <authorList>
            <person name="Young C.A."/>
            <person name="Cox M.P."/>
            <person name="Ganley A.R.D."/>
            <person name="David W.J."/>
        </authorList>
    </citation>
    <scope>NUCLEOTIDE SEQUENCE [LARGE SCALE GENOMIC DNA]</scope>
    <source>
        <strain evidence="11">albino</strain>
    </source>
</reference>
<keyword evidence="4 8" id="KW-1133">Transmembrane helix</keyword>
<evidence type="ECO:0000256" key="2">
    <source>
        <dbReference type="ARBA" id="ARBA00022448"/>
    </source>
</evidence>
<dbReference type="FunFam" id="1.20.1250.20:FF:000295">
    <property type="entry name" value="Unplaced genomic scaffold supercont1.7, whole genome shotgun sequence"/>
    <property type="match status" value="1"/>
</dbReference>
<evidence type="ECO:0000256" key="4">
    <source>
        <dbReference type="ARBA" id="ARBA00022989"/>
    </source>
</evidence>
<evidence type="ECO:0000259" key="9">
    <source>
        <dbReference type="PROSITE" id="PS50850"/>
    </source>
</evidence>
<evidence type="ECO:0000256" key="7">
    <source>
        <dbReference type="SAM" id="MobiDB-lite"/>
    </source>
</evidence>
<organism evidence="10 11">
    <name type="scientific">Venturia effusa</name>
    <dbReference type="NCBI Taxonomy" id="50376"/>
    <lineage>
        <taxon>Eukaryota</taxon>
        <taxon>Fungi</taxon>
        <taxon>Dikarya</taxon>
        <taxon>Ascomycota</taxon>
        <taxon>Pezizomycotina</taxon>
        <taxon>Dothideomycetes</taxon>
        <taxon>Pleosporomycetidae</taxon>
        <taxon>Venturiales</taxon>
        <taxon>Venturiaceae</taxon>
        <taxon>Venturia</taxon>
    </lineage>
</organism>
<feature type="transmembrane region" description="Helical" evidence="8">
    <location>
        <begin position="342"/>
        <end position="363"/>
    </location>
</feature>
<dbReference type="PROSITE" id="PS50850">
    <property type="entry name" value="MFS"/>
    <property type="match status" value="1"/>
</dbReference>
<keyword evidence="5 8" id="KW-0472">Membrane</keyword>
<proteinExistence type="inferred from homology"/>
<accession>A0A517LNR7</accession>
<evidence type="ECO:0000256" key="6">
    <source>
        <dbReference type="ARBA" id="ARBA00037968"/>
    </source>
</evidence>
<feature type="domain" description="Major facilitator superfamily (MFS) profile" evidence="9">
    <location>
        <begin position="77"/>
        <end position="489"/>
    </location>
</feature>
<dbReference type="SUPFAM" id="SSF103473">
    <property type="entry name" value="MFS general substrate transporter"/>
    <property type="match status" value="1"/>
</dbReference>
<comment type="similarity">
    <text evidence="6">Belongs to the major facilitator superfamily. Allantoate permease family.</text>
</comment>
<dbReference type="Gene3D" id="1.20.1250.20">
    <property type="entry name" value="MFS general substrate transporter like domains"/>
    <property type="match status" value="2"/>
</dbReference>
<gene>
    <name evidence="10" type="ORF">FKW77_004079</name>
</gene>
<evidence type="ECO:0000256" key="8">
    <source>
        <dbReference type="SAM" id="Phobius"/>
    </source>
</evidence>
<feature type="transmembrane region" description="Helical" evidence="8">
    <location>
        <begin position="465"/>
        <end position="485"/>
    </location>
</feature>
<feature type="transmembrane region" description="Helical" evidence="8">
    <location>
        <begin position="401"/>
        <end position="420"/>
    </location>
</feature>
<feature type="transmembrane region" description="Helical" evidence="8">
    <location>
        <begin position="369"/>
        <end position="389"/>
    </location>
</feature>
<feature type="transmembrane region" description="Helical" evidence="8">
    <location>
        <begin position="206"/>
        <end position="225"/>
    </location>
</feature>
<dbReference type="PANTHER" id="PTHR43791:SF16">
    <property type="entry name" value="TRANSPORTER, PUTATIVE (AFU_ORTHOLOGUE AFUA_3G01840)-RELATED"/>
    <property type="match status" value="1"/>
</dbReference>
<evidence type="ECO:0000256" key="3">
    <source>
        <dbReference type="ARBA" id="ARBA00022692"/>
    </source>
</evidence>
<comment type="subcellular location">
    <subcellularLocation>
        <location evidence="1">Membrane</location>
        <topology evidence="1">Multi-pass membrane protein</topology>
    </subcellularLocation>
</comment>
<dbReference type="Proteomes" id="UP000316270">
    <property type="component" value="Chromosome 17"/>
</dbReference>
<dbReference type="Pfam" id="PF07690">
    <property type="entry name" value="MFS_1"/>
    <property type="match status" value="1"/>
</dbReference>
<dbReference type="PANTHER" id="PTHR43791">
    <property type="entry name" value="PERMEASE-RELATED"/>
    <property type="match status" value="1"/>
</dbReference>
<dbReference type="FunFam" id="1.20.1250.20:FF:000064">
    <property type="entry name" value="MFS allantoate transporter"/>
    <property type="match status" value="1"/>
</dbReference>
<dbReference type="GO" id="GO:0016020">
    <property type="term" value="C:membrane"/>
    <property type="evidence" value="ECO:0007669"/>
    <property type="project" value="UniProtKB-SubCell"/>
</dbReference>
<evidence type="ECO:0000256" key="5">
    <source>
        <dbReference type="ARBA" id="ARBA00023136"/>
    </source>
</evidence>
<dbReference type="GO" id="GO:0022857">
    <property type="term" value="F:transmembrane transporter activity"/>
    <property type="evidence" value="ECO:0007669"/>
    <property type="project" value="InterPro"/>
</dbReference>
<dbReference type="AlphaFoldDB" id="A0A517LNR7"/>
<keyword evidence="11" id="KW-1185">Reference proteome</keyword>
<name>A0A517LNR7_9PEZI</name>
<feature type="transmembrane region" description="Helical" evidence="8">
    <location>
        <begin position="173"/>
        <end position="194"/>
    </location>
</feature>
<keyword evidence="2" id="KW-0813">Transport</keyword>
<dbReference type="EMBL" id="CP042201">
    <property type="protein sequence ID" value="QDS77283.1"/>
    <property type="molecule type" value="Genomic_DNA"/>
</dbReference>
<dbReference type="OrthoDB" id="4454541at2759"/>
<evidence type="ECO:0000256" key="1">
    <source>
        <dbReference type="ARBA" id="ARBA00004141"/>
    </source>
</evidence>
<feature type="region of interest" description="Disordered" evidence="7">
    <location>
        <begin position="27"/>
        <end position="55"/>
    </location>
</feature>
<evidence type="ECO:0000313" key="10">
    <source>
        <dbReference type="EMBL" id="QDS77283.1"/>
    </source>
</evidence>
<protein>
    <recommendedName>
        <fullName evidence="9">Major facilitator superfamily (MFS) profile domain-containing protein</fullName>
    </recommendedName>
</protein>
<feature type="transmembrane region" description="Helical" evidence="8">
    <location>
        <begin position="237"/>
        <end position="257"/>
    </location>
</feature>
<feature type="transmembrane region" description="Helical" evidence="8">
    <location>
        <begin position="306"/>
        <end position="330"/>
    </location>
</feature>
<dbReference type="InterPro" id="IPR036259">
    <property type="entry name" value="MFS_trans_sf"/>
</dbReference>
<keyword evidence="3 8" id="KW-0812">Transmembrane</keyword>